<accession>A0ABX9KKS7</accession>
<feature type="active site" description="Proton acceptor; specific for L-alanine" evidence="4">
    <location>
        <position position="270"/>
    </location>
</feature>
<keyword evidence="7" id="KW-1185">Reference proteome</keyword>
<keyword evidence="3 4" id="KW-0413">Isomerase</keyword>
<evidence type="ECO:0000256" key="4">
    <source>
        <dbReference type="HAMAP-Rule" id="MF_01201"/>
    </source>
</evidence>
<dbReference type="Gene3D" id="2.40.37.10">
    <property type="entry name" value="Lyase, Ornithine Decarboxylase, Chain A, domain 1"/>
    <property type="match status" value="1"/>
</dbReference>
<evidence type="ECO:0000256" key="2">
    <source>
        <dbReference type="ARBA" id="ARBA00022898"/>
    </source>
</evidence>
<comment type="similarity">
    <text evidence="4">Belongs to the alanine racemase family.</text>
</comment>
<dbReference type="Pfam" id="PF00842">
    <property type="entry name" value="Ala_racemase_C"/>
    <property type="match status" value="1"/>
</dbReference>
<dbReference type="EC" id="5.1.1.1" evidence="4"/>
<dbReference type="RefSeq" id="WP_114640886.1">
    <property type="nucleotide sequence ID" value="NZ_JAACIO010000001.1"/>
</dbReference>
<dbReference type="EMBL" id="QUAJ01000001">
    <property type="protein sequence ID" value="REI43166.1"/>
    <property type="molecule type" value="Genomic_DNA"/>
</dbReference>
<dbReference type="PROSITE" id="PS00395">
    <property type="entry name" value="ALANINE_RACEMASE"/>
    <property type="match status" value="1"/>
</dbReference>
<dbReference type="InterPro" id="IPR011079">
    <property type="entry name" value="Ala_racemase_C"/>
</dbReference>
<dbReference type="InterPro" id="IPR029066">
    <property type="entry name" value="PLP-binding_barrel"/>
</dbReference>
<feature type="domain" description="Alanine racemase C-terminal" evidence="5">
    <location>
        <begin position="249"/>
        <end position="378"/>
    </location>
</feature>
<feature type="modified residue" description="N6-(pyridoxal phosphate)lysine" evidence="4">
    <location>
        <position position="40"/>
    </location>
</feature>
<comment type="caution">
    <text evidence="6">The sequence shown here is derived from an EMBL/GenBank/DDBJ whole genome shotgun (WGS) entry which is preliminary data.</text>
</comment>
<name>A0ABX9KKS7_9FUSO</name>
<dbReference type="Gene3D" id="3.20.20.10">
    <property type="entry name" value="Alanine racemase"/>
    <property type="match status" value="1"/>
</dbReference>
<evidence type="ECO:0000313" key="6">
    <source>
        <dbReference type="EMBL" id="REI43166.1"/>
    </source>
</evidence>
<reference evidence="6 7" key="1">
    <citation type="submission" date="2018-08" db="EMBL/GenBank/DDBJ databases">
        <title>Draft genome sequence of Psychrilyobacter sp. strain SD5 isolated from Black Sea water.</title>
        <authorList>
            <person name="Yadav S."/>
            <person name="Villanueva L."/>
            <person name="Damste J.S.S."/>
        </authorList>
    </citation>
    <scope>NUCLEOTIDE SEQUENCE [LARGE SCALE GENOMIC DNA]</scope>
    <source>
        <strain evidence="6 7">SD5</strain>
    </source>
</reference>
<proteinExistence type="inferred from homology"/>
<dbReference type="InterPro" id="IPR009006">
    <property type="entry name" value="Ala_racemase/Decarboxylase_C"/>
</dbReference>
<organism evidence="6 7">
    <name type="scientific">Psychrilyobacter piezotolerans</name>
    <dbReference type="NCBI Taxonomy" id="2293438"/>
    <lineage>
        <taxon>Bacteria</taxon>
        <taxon>Fusobacteriati</taxon>
        <taxon>Fusobacteriota</taxon>
        <taxon>Fusobacteriia</taxon>
        <taxon>Fusobacteriales</taxon>
        <taxon>Fusobacteriaceae</taxon>
        <taxon>Psychrilyobacter</taxon>
    </lineage>
</organism>
<evidence type="ECO:0000256" key="3">
    <source>
        <dbReference type="ARBA" id="ARBA00023235"/>
    </source>
</evidence>
<dbReference type="InterPro" id="IPR001608">
    <property type="entry name" value="Ala_racemase_N"/>
</dbReference>
<evidence type="ECO:0000256" key="1">
    <source>
        <dbReference type="ARBA" id="ARBA00001933"/>
    </source>
</evidence>
<comment type="function">
    <text evidence="4">Catalyzes the interconversion of L-alanine and D-alanine. May also act on other amino acids.</text>
</comment>
<dbReference type="SUPFAM" id="SSF50621">
    <property type="entry name" value="Alanine racemase C-terminal domain-like"/>
    <property type="match status" value="1"/>
</dbReference>
<dbReference type="Proteomes" id="UP000263486">
    <property type="component" value="Unassembled WGS sequence"/>
</dbReference>
<comment type="pathway">
    <text evidence="4">Amino-acid biosynthesis; D-alanine biosynthesis; D-alanine from L-alanine: step 1/1.</text>
</comment>
<keyword evidence="2 4" id="KW-0663">Pyridoxal phosphate</keyword>
<dbReference type="NCBIfam" id="TIGR00492">
    <property type="entry name" value="alr"/>
    <property type="match status" value="1"/>
</dbReference>
<dbReference type="GO" id="GO:0008784">
    <property type="term" value="F:alanine racemase activity"/>
    <property type="evidence" value="ECO:0007669"/>
    <property type="project" value="UniProtKB-EC"/>
</dbReference>
<evidence type="ECO:0000313" key="7">
    <source>
        <dbReference type="Proteomes" id="UP000263486"/>
    </source>
</evidence>
<feature type="binding site" evidence="4">
    <location>
        <position position="320"/>
    </location>
    <ligand>
        <name>substrate</name>
    </ligand>
</feature>
<sequence>MELNLKRPVWVEVNLDNLGHNMREIKKHIKPGTEVMAVIKADAYGHGALGVIDTLKAENINKFAVAVLSEAIEIRNSYKDIQIILLGYTPDANLEEVIQWDITPTIYSLRQAKVLNELAKLHGKKIAVHINVDTGMHRVGLPIKYRTVEVIKEISELDNLYLEGVYTHFAVADEADKWYTIKQVKEFTYIIDELKKLGVEIPIKHVSNSAAILDLPEFNYDMVRAGLLMYGHYPSEVQEKDKVIDLKQVMSLHSKIYHIRTLEKGESISYGLTYTVNRESRTGLIPIGYADGYSRGLSNKGKVIIKGKNAVARVAGAICMDKFVVDITGLDVHGGDEVILFGEDQYNRVTPEDIADILGTISYEVLCNVSKRVPRVYKKDNEIIEIKDEVLDNIDL</sequence>
<feature type="active site" description="Proton acceptor; specific for D-alanine" evidence="4">
    <location>
        <position position="40"/>
    </location>
</feature>
<feature type="binding site" evidence="4">
    <location>
        <position position="138"/>
    </location>
    <ligand>
        <name>substrate</name>
    </ligand>
</feature>
<comment type="cofactor">
    <cofactor evidence="1 4">
        <name>pyridoxal 5'-phosphate</name>
        <dbReference type="ChEBI" id="CHEBI:597326"/>
    </cofactor>
</comment>
<dbReference type="SUPFAM" id="SSF51419">
    <property type="entry name" value="PLP-binding barrel"/>
    <property type="match status" value="1"/>
</dbReference>
<dbReference type="PANTHER" id="PTHR30511">
    <property type="entry name" value="ALANINE RACEMASE"/>
    <property type="match status" value="1"/>
</dbReference>
<gene>
    <name evidence="6" type="primary">alr</name>
    <name evidence="6" type="ORF">DYH56_00500</name>
</gene>
<comment type="catalytic activity">
    <reaction evidence="4">
        <text>L-alanine = D-alanine</text>
        <dbReference type="Rhea" id="RHEA:20249"/>
        <dbReference type="ChEBI" id="CHEBI:57416"/>
        <dbReference type="ChEBI" id="CHEBI:57972"/>
        <dbReference type="EC" id="5.1.1.1"/>
    </reaction>
</comment>
<protein>
    <recommendedName>
        <fullName evidence="4">Alanine racemase</fullName>
        <ecNumber evidence="4">5.1.1.1</ecNumber>
    </recommendedName>
</protein>
<dbReference type="SMART" id="SM01005">
    <property type="entry name" value="Ala_racemase_C"/>
    <property type="match status" value="1"/>
</dbReference>
<dbReference type="PANTHER" id="PTHR30511:SF0">
    <property type="entry name" value="ALANINE RACEMASE, CATABOLIC-RELATED"/>
    <property type="match status" value="1"/>
</dbReference>
<dbReference type="InterPro" id="IPR000821">
    <property type="entry name" value="Ala_racemase"/>
</dbReference>
<dbReference type="PRINTS" id="PR00992">
    <property type="entry name" value="ALARACEMASE"/>
</dbReference>
<dbReference type="InterPro" id="IPR020622">
    <property type="entry name" value="Ala_racemase_pyridoxalP-BS"/>
</dbReference>
<dbReference type="Pfam" id="PF01168">
    <property type="entry name" value="Ala_racemase_N"/>
    <property type="match status" value="1"/>
</dbReference>
<evidence type="ECO:0000259" key="5">
    <source>
        <dbReference type="SMART" id="SM01005"/>
    </source>
</evidence>
<dbReference type="HAMAP" id="MF_01201">
    <property type="entry name" value="Ala_racemase"/>
    <property type="match status" value="1"/>
</dbReference>
<dbReference type="CDD" id="cd00430">
    <property type="entry name" value="PLPDE_III_AR"/>
    <property type="match status" value="1"/>
</dbReference>